<organism evidence="1 2">
    <name type="scientific">Solidesulfovibrio carbinoliphilus subsp. oakridgensis</name>
    <dbReference type="NCBI Taxonomy" id="694327"/>
    <lineage>
        <taxon>Bacteria</taxon>
        <taxon>Pseudomonadati</taxon>
        <taxon>Thermodesulfobacteriota</taxon>
        <taxon>Desulfovibrionia</taxon>
        <taxon>Desulfovibrionales</taxon>
        <taxon>Desulfovibrionaceae</taxon>
        <taxon>Solidesulfovibrio</taxon>
    </lineage>
</organism>
<dbReference type="RefSeq" id="WP_009179778.1">
    <property type="nucleotide sequence ID" value="NZ_CM001368.1"/>
</dbReference>
<protein>
    <submittedName>
        <fullName evidence="1">Uncharacterized protein</fullName>
    </submittedName>
</protein>
<accession>G7QD25</accession>
<sequence length="103" mass="10582">MGLFASVALPAGVVTEIFTCPDGFEVSVNVNLCNRGNSGCAVRLALTKGGTPSDAAWIEYDYPLPKSGVLERTGIVLAVGEAIYAYASTDSVSINVNGVRAAA</sequence>
<gene>
    <name evidence="1" type="ORF">DFW101_0314</name>
</gene>
<dbReference type="STRING" id="694327.DFW101_0314"/>
<evidence type="ECO:0000313" key="2">
    <source>
        <dbReference type="Proteomes" id="UP000004662"/>
    </source>
</evidence>
<dbReference type="eggNOG" id="ENOG5033G6Y">
    <property type="taxonomic scope" value="Bacteria"/>
</dbReference>
<evidence type="ECO:0000313" key="1">
    <source>
        <dbReference type="EMBL" id="EHJ46331.1"/>
    </source>
</evidence>
<name>G7QD25_9BACT</name>
<dbReference type="EMBL" id="CM001368">
    <property type="protein sequence ID" value="EHJ46331.1"/>
    <property type="molecule type" value="Genomic_DNA"/>
</dbReference>
<proteinExistence type="predicted"/>
<dbReference type="AlphaFoldDB" id="G7QD25"/>
<dbReference type="Proteomes" id="UP000004662">
    <property type="component" value="Chromosome"/>
</dbReference>
<keyword evidence="2" id="KW-1185">Reference proteome</keyword>
<dbReference type="HOGENOM" id="CLU_2259274_0_0_7"/>
<reference evidence="2" key="1">
    <citation type="journal article" date="2015" name="Genome Announc.">
        <title>High-Quality Draft Genome Sequence of Desulfovibrio carbinoliphilus FW-101-2B, an Organic Acid-Oxidizing Sulfate-Reducing Bacterium Isolated from Uranium(VI)-Contaminated Groundwater.</title>
        <authorList>
            <person name="Ramsay B.D."/>
            <person name="Hwang C."/>
            <person name="Woo H.L."/>
            <person name="Carroll S.L."/>
            <person name="Lucas S."/>
            <person name="Han J."/>
            <person name="Lapidus A.L."/>
            <person name="Cheng J.F."/>
            <person name="Goodwin L.A."/>
            <person name="Pitluck S."/>
            <person name="Peters L."/>
            <person name="Chertkov O."/>
            <person name="Held B."/>
            <person name="Detter J.C."/>
            <person name="Han C.S."/>
            <person name="Tapia R."/>
            <person name="Land M.L."/>
            <person name="Hauser L.J."/>
            <person name="Kyrpides N.C."/>
            <person name="Ivanova N.N."/>
            <person name="Mikhailova N."/>
            <person name="Pagani I."/>
            <person name="Woyke T."/>
            <person name="Arkin A.P."/>
            <person name="Dehal P."/>
            <person name="Chivian D."/>
            <person name="Criddle C.S."/>
            <person name="Wu W."/>
            <person name="Chakraborty R."/>
            <person name="Hazen T.C."/>
            <person name="Fields M.W."/>
        </authorList>
    </citation>
    <scope>NUCLEOTIDE SEQUENCE [LARGE SCALE GENOMIC DNA]</scope>
    <source>
        <strain evidence="2">FW-101-2B</strain>
    </source>
</reference>